<dbReference type="InterPro" id="IPR016193">
    <property type="entry name" value="Cytidine_deaminase-like"/>
</dbReference>
<keyword evidence="2" id="KW-1185">Reference proteome</keyword>
<dbReference type="SUPFAM" id="SSF53927">
    <property type="entry name" value="Cytidine deaminase-like"/>
    <property type="match status" value="1"/>
</dbReference>
<proteinExistence type="predicted"/>
<dbReference type="Gene3D" id="3.40.140.10">
    <property type="entry name" value="Cytidine Deaminase, domain 2"/>
    <property type="match status" value="1"/>
</dbReference>
<organism evidence="1 2">
    <name type="scientific">Arthrobacter cupressi</name>
    <dbReference type="NCBI Taxonomy" id="1045773"/>
    <lineage>
        <taxon>Bacteria</taxon>
        <taxon>Bacillati</taxon>
        <taxon>Actinomycetota</taxon>
        <taxon>Actinomycetes</taxon>
        <taxon>Micrococcales</taxon>
        <taxon>Micrococcaceae</taxon>
        <taxon>Arthrobacter</taxon>
    </lineage>
</organism>
<dbReference type="OrthoDB" id="9802676at2"/>
<dbReference type="EMBL" id="FNEI01000008">
    <property type="protein sequence ID" value="SDJ21366.1"/>
    <property type="molecule type" value="Genomic_DNA"/>
</dbReference>
<gene>
    <name evidence="1" type="ORF">SAMN05216555_10895</name>
</gene>
<accession>A0A1G8RWR1</accession>
<reference evidence="2" key="1">
    <citation type="submission" date="2016-10" db="EMBL/GenBank/DDBJ databases">
        <authorList>
            <person name="Varghese N."/>
            <person name="Submissions S."/>
        </authorList>
    </citation>
    <scope>NUCLEOTIDE SEQUENCE [LARGE SCALE GENOMIC DNA]</scope>
    <source>
        <strain evidence="2">CGMCC 1.10783</strain>
    </source>
</reference>
<dbReference type="Proteomes" id="UP000182130">
    <property type="component" value="Unassembled WGS sequence"/>
</dbReference>
<dbReference type="RefSeq" id="WP_074589157.1">
    <property type="nucleotide sequence ID" value="NZ_FNEI01000008.1"/>
</dbReference>
<dbReference type="CDD" id="cd01285">
    <property type="entry name" value="nucleoside_deaminase"/>
    <property type="match status" value="1"/>
</dbReference>
<dbReference type="STRING" id="1045773.SAMN05216555_10895"/>
<dbReference type="GO" id="GO:0006152">
    <property type="term" value="P:purine nucleoside catabolic process"/>
    <property type="evidence" value="ECO:0007669"/>
    <property type="project" value="TreeGrafter"/>
</dbReference>
<dbReference type="PANTHER" id="PTHR11079">
    <property type="entry name" value="CYTOSINE DEAMINASE FAMILY MEMBER"/>
    <property type="match status" value="1"/>
</dbReference>
<sequence>MTADPDPGRYLEHAIRLAVQNVGDGGGPFGAVVVTADGTVHEGSNRVTRDNDPTAHAEVVAIRRAAAASGSFDLSGAVLYASCEPCPLCLSAALWGRIERVYFAADRHGAARAGFDDAVFYEYFDGSRPDLLPVQHAEVDGADEPFDAWRHNENRTEY</sequence>
<evidence type="ECO:0000313" key="2">
    <source>
        <dbReference type="Proteomes" id="UP000182130"/>
    </source>
</evidence>
<name>A0A1G8RWR1_9MICC</name>
<dbReference type="Pfam" id="PF00383">
    <property type="entry name" value="dCMP_cyt_deam_1"/>
    <property type="match status" value="1"/>
</dbReference>
<dbReference type="PANTHER" id="PTHR11079:SF161">
    <property type="entry name" value="CMP_DCMP-TYPE DEAMINASE DOMAIN-CONTAINING PROTEIN"/>
    <property type="match status" value="1"/>
</dbReference>
<dbReference type="PROSITE" id="PS51747">
    <property type="entry name" value="CYT_DCMP_DEAMINASES_2"/>
    <property type="match status" value="1"/>
</dbReference>
<dbReference type="AlphaFoldDB" id="A0A1G8RWR1"/>
<protein>
    <submittedName>
        <fullName evidence="1">Guanine deaminase</fullName>
    </submittedName>
</protein>
<evidence type="ECO:0000313" key="1">
    <source>
        <dbReference type="EMBL" id="SDJ21366.1"/>
    </source>
</evidence>
<dbReference type="InterPro" id="IPR002125">
    <property type="entry name" value="CMP_dCMP_dom"/>
</dbReference>
<dbReference type="GO" id="GO:0047974">
    <property type="term" value="F:guanosine deaminase activity"/>
    <property type="evidence" value="ECO:0007669"/>
    <property type="project" value="TreeGrafter"/>
</dbReference>